<dbReference type="AlphaFoldDB" id="A0A6H3FCF0"/>
<comment type="subcellular location">
    <subcellularLocation>
        <location evidence="1 8">Cell membrane</location>
        <topology evidence="1 8">Multi-pass membrane protein</topology>
    </subcellularLocation>
</comment>
<evidence type="ECO:0000256" key="3">
    <source>
        <dbReference type="ARBA" id="ARBA00022448"/>
    </source>
</evidence>
<dbReference type="GO" id="GO:0015295">
    <property type="term" value="F:solute:proton symporter activity"/>
    <property type="evidence" value="ECO:0007669"/>
    <property type="project" value="TreeGrafter"/>
</dbReference>
<evidence type="ECO:0000256" key="5">
    <source>
        <dbReference type="ARBA" id="ARBA00022692"/>
    </source>
</evidence>
<protein>
    <recommendedName>
        <fullName evidence="8">L-lactate permease</fullName>
    </recommendedName>
</protein>
<feature type="transmembrane region" description="Helical" evidence="8">
    <location>
        <begin position="67"/>
        <end position="90"/>
    </location>
</feature>
<feature type="transmembrane region" description="Helical" evidence="8">
    <location>
        <begin position="251"/>
        <end position="268"/>
    </location>
</feature>
<feature type="transmembrane region" description="Helical" evidence="8">
    <location>
        <begin position="223"/>
        <end position="245"/>
    </location>
</feature>
<feature type="transmembrane region" description="Helical" evidence="8">
    <location>
        <begin position="362"/>
        <end position="381"/>
    </location>
</feature>
<feature type="transmembrane region" description="Helical" evidence="8">
    <location>
        <begin position="402"/>
        <end position="420"/>
    </location>
</feature>
<keyword evidence="10" id="KW-1185">Reference proteome</keyword>
<feature type="transmembrane region" description="Helical" evidence="8">
    <location>
        <begin position="426"/>
        <end position="451"/>
    </location>
</feature>
<dbReference type="GO" id="GO:0015129">
    <property type="term" value="F:lactate transmembrane transporter activity"/>
    <property type="evidence" value="ECO:0007669"/>
    <property type="project" value="UniProtKB-UniRule"/>
</dbReference>
<evidence type="ECO:0000313" key="9">
    <source>
        <dbReference type="EMBL" id="TBH80824.1"/>
    </source>
</evidence>
<evidence type="ECO:0000256" key="4">
    <source>
        <dbReference type="ARBA" id="ARBA00022475"/>
    </source>
</evidence>
<feature type="transmembrane region" description="Helical" evidence="8">
    <location>
        <begin position="12"/>
        <end position="33"/>
    </location>
</feature>
<evidence type="ECO:0000313" key="10">
    <source>
        <dbReference type="Proteomes" id="UP000292919"/>
    </source>
</evidence>
<feature type="transmembrane region" description="Helical" evidence="8">
    <location>
        <begin position="198"/>
        <end position="216"/>
    </location>
</feature>
<proteinExistence type="inferred from homology"/>
<keyword evidence="3 8" id="KW-0813">Transport</keyword>
<dbReference type="Pfam" id="PF02652">
    <property type="entry name" value="Lactate_perm"/>
    <property type="match status" value="1"/>
</dbReference>
<organism evidence="9 10">
    <name type="scientific">Desulfovibrio legallii</name>
    <dbReference type="NCBI Taxonomy" id="571438"/>
    <lineage>
        <taxon>Bacteria</taxon>
        <taxon>Pseudomonadati</taxon>
        <taxon>Thermodesulfobacteriota</taxon>
        <taxon>Desulfovibrionia</taxon>
        <taxon>Desulfovibrionales</taxon>
        <taxon>Desulfovibrionaceae</taxon>
        <taxon>Desulfovibrio</taxon>
    </lineage>
</organism>
<dbReference type="RefSeq" id="WP_118229415.1">
    <property type="nucleotide sequence ID" value="NZ_JAQDZC010000020.1"/>
</dbReference>
<dbReference type="PANTHER" id="PTHR30003">
    <property type="entry name" value="L-LACTATE PERMEASE"/>
    <property type="match status" value="1"/>
</dbReference>
<feature type="transmembrane region" description="Helical" evidence="8">
    <location>
        <begin position="524"/>
        <end position="545"/>
    </location>
</feature>
<name>A0A6H3FCF0_9BACT</name>
<dbReference type="PANTHER" id="PTHR30003:SF0">
    <property type="entry name" value="GLYCOLATE PERMEASE GLCA-RELATED"/>
    <property type="match status" value="1"/>
</dbReference>
<comment type="caution">
    <text evidence="9">The sequence shown here is derived from an EMBL/GenBank/DDBJ whole genome shotgun (WGS) entry which is preliminary data.</text>
</comment>
<feature type="transmembrane region" description="Helical" evidence="8">
    <location>
        <begin position="40"/>
        <end position="61"/>
    </location>
</feature>
<dbReference type="NCBIfam" id="TIGR00795">
    <property type="entry name" value="lctP"/>
    <property type="match status" value="1"/>
</dbReference>
<gene>
    <name evidence="9" type="ORF">EB812_04400</name>
</gene>
<dbReference type="EMBL" id="SIXC01000004">
    <property type="protein sequence ID" value="TBH80824.1"/>
    <property type="molecule type" value="Genomic_DNA"/>
</dbReference>
<feature type="transmembrane region" description="Helical" evidence="8">
    <location>
        <begin position="289"/>
        <end position="311"/>
    </location>
</feature>
<dbReference type="InterPro" id="IPR003804">
    <property type="entry name" value="Lactate_perm"/>
</dbReference>
<evidence type="ECO:0000256" key="1">
    <source>
        <dbReference type="ARBA" id="ARBA00004651"/>
    </source>
</evidence>
<dbReference type="GO" id="GO:0005886">
    <property type="term" value="C:plasma membrane"/>
    <property type="evidence" value="ECO:0007669"/>
    <property type="project" value="UniProtKB-SubCell"/>
</dbReference>
<evidence type="ECO:0000256" key="2">
    <source>
        <dbReference type="ARBA" id="ARBA00010100"/>
    </source>
</evidence>
<evidence type="ECO:0000256" key="8">
    <source>
        <dbReference type="RuleBase" id="RU365092"/>
    </source>
</evidence>
<keyword evidence="6 8" id="KW-1133">Transmembrane helix</keyword>
<reference evidence="9 10" key="1">
    <citation type="submission" date="2018-12" db="EMBL/GenBank/DDBJ databases">
        <title>First genome draft of Desulfovibrio legallis sp. nov.</title>
        <authorList>
            <person name="Ben Dhia O."/>
            <person name="Najjari A."/>
            <person name="Ferjani R."/>
            <person name="Fhoula I."/>
            <person name="Fardeau M.-L."/>
            <person name="Boudabbous A."/>
            <person name="Ouzari H.I."/>
        </authorList>
    </citation>
    <scope>NUCLEOTIDE SEQUENCE [LARGE SCALE GENOMIC DNA]</scope>
    <source>
        <strain evidence="9 10">H1T</strain>
    </source>
</reference>
<evidence type="ECO:0000256" key="6">
    <source>
        <dbReference type="ARBA" id="ARBA00022989"/>
    </source>
</evidence>
<comment type="similarity">
    <text evidence="2 8">Belongs to the lactate permease family.</text>
</comment>
<evidence type="ECO:0000256" key="7">
    <source>
        <dbReference type="ARBA" id="ARBA00023136"/>
    </source>
</evidence>
<dbReference type="Proteomes" id="UP000292919">
    <property type="component" value="Unassembled WGS sequence"/>
</dbReference>
<keyword evidence="5 8" id="KW-0812">Transmembrane</keyword>
<sequence length="546" mass="58036">MAWTQVYDPVGGAVVSALLAAIPLFSLFYMLAVRRAKGHYASLVAVALSFILAVAVWGMPFGTAVGALSYGVAFGLFPIIWIVVTAVWVYNMTVESGEFEYIKESLARLTDDRRLQAIFIAFAFGSFLEGTAGFGTPVAITAAMLAGLGFRPLYAAGICLIANTAPVAFGAIGIPVIVGAQVSGLSDLHVSAIVGRQLPFLSVIVPLWLCVVMCGFKRSLEVLPAIMVAGVSFAASQFAFSNFHGPTLPDIMSAIITIISMVLLLRVWKPARIWRFEGEKETPLAGEAPSFGVVLRAWLPYIILALMVFLWGLPQFKGMLNAVPGAVLKFSWPALDGMINKAAPILAAGKDPNYPAIFTLNWLSAGGTAILIAGFLSVPFMKGYSFGKAVACFFRTIYQLRFPILTIATILGLAYLMNYSGMSSTLGIAFTLTGPLFPLFSPLLGWLGVFLTGSDTSSNALFCGMQRSTAEVVGMDPYLAVAANSSGGVTGKMISPQSISVATAATGLVGNEGNLFRFTLGHSLAMTAFICVLTYLQSGVLHWMLP</sequence>
<comment type="function">
    <text evidence="8">Uptake of L-lactate across the membrane. Can also transport D-lactate and glycolate.</text>
</comment>
<feature type="transmembrane region" description="Helical" evidence="8">
    <location>
        <begin position="153"/>
        <end position="178"/>
    </location>
</feature>
<keyword evidence="7 8" id="KW-0472">Membrane</keyword>
<keyword evidence="4 8" id="KW-1003">Cell membrane</keyword>
<accession>A0A6H3FCF0</accession>